<comment type="subcellular location">
    <subcellularLocation>
        <location evidence="1">Cell outer membrane</location>
        <topology evidence="1">Multi-pass membrane protein</topology>
    </subcellularLocation>
</comment>
<keyword evidence="5" id="KW-1185">Reference proteome</keyword>
<evidence type="ECO:0000256" key="3">
    <source>
        <dbReference type="SAM" id="SignalP"/>
    </source>
</evidence>
<dbReference type="Pfam" id="PF09411">
    <property type="entry name" value="PagL"/>
    <property type="match status" value="1"/>
</dbReference>
<comment type="subunit">
    <text evidence="1">Homodimer.</text>
</comment>
<name>A0A2N7X4A3_9BURK</name>
<evidence type="ECO:0000313" key="4">
    <source>
        <dbReference type="EMBL" id="PMS36430.1"/>
    </source>
</evidence>
<dbReference type="SUPFAM" id="SSF56925">
    <property type="entry name" value="OMPA-like"/>
    <property type="match status" value="1"/>
</dbReference>
<comment type="caution">
    <text evidence="4">The sequence shown here is derived from an EMBL/GenBank/DDBJ whole genome shotgun (WGS) entry which is preliminary data.</text>
</comment>
<dbReference type="Gene3D" id="2.40.160.20">
    <property type="match status" value="1"/>
</dbReference>
<keyword evidence="1" id="KW-0998">Cell outer membrane</keyword>
<dbReference type="InterPro" id="IPR018550">
    <property type="entry name" value="Lipid-A_deacylase-rel"/>
</dbReference>
<protein>
    <recommendedName>
        <fullName evidence="1">Lipid A deacylase</fullName>
        <ecNumber evidence="1">3.1.1.77</ecNumber>
    </recommendedName>
    <alternativeName>
        <fullName evidence="1">LPS 3-O-deacylase</fullName>
    </alternativeName>
    <alternativeName>
        <fullName evidence="1">Outer membrane enzyme</fullName>
    </alternativeName>
</protein>
<reference evidence="4 5" key="1">
    <citation type="submission" date="2018-01" db="EMBL/GenBank/DDBJ databases">
        <title>Whole genome analyses suggest that Burkholderia sensu lato contains two further novel genera in the rhizoxinica-symbiotica group Mycetohabitans gen. nov., and Trinickia gen. nov.: implications for the evolution of diazotrophy and nodulation in the Burkholderiaceae.</title>
        <authorList>
            <person name="Estrada-de los Santos P."/>
            <person name="Palmer M."/>
            <person name="Chavez-Ramirez B."/>
            <person name="Beukes C."/>
            <person name="Steenkamp E.T."/>
            <person name="Hirsch A.M."/>
            <person name="Manyaka P."/>
            <person name="Maluk M."/>
            <person name="Lafos M."/>
            <person name="Crook M."/>
            <person name="Gross E."/>
            <person name="Simon M.F."/>
            <person name="Bueno dos Reis Junior F."/>
            <person name="Poole P.S."/>
            <person name="Venter S.N."/>
            <person name="James E.K."/>
        </authorList>
    </citation>
    <scope>NUCLEOTIDE SEQUENCE [LARGE SCALE GENOMIC DNA]</scope>
    <source>
        <strain evidence="4 5">JPY 581</strain>
    </source>
</reference>
<dbReference type="GO" id="GO:0009279">
    <property type="term" value="C:cell outer membrane"/>
    <property type="evidence" value="ECO:0007669"/>
    <property type="project" value="UniProtKB-SubCell"/>
</dbReference>
<accession>A0A2N7X4A3</accession>
<dbReference type="RefSeq" id="WP_018443633.1">
    <property type="nucleotide sequence ID" value="NZ_KB890217.1"/>
</dbReference>
<keyword evidence="3" id="KW-0732">Signal</keyword>
<comment type="catalytic activity">
    <reaction evidence="1">
        <text>a 3-(acyloxy)acyl derivative of bacterial toxin + H2O = a 3-hydroxyacyl derivative of bacterial toxin + a fatty acid + H(+)</text>
        <dbReference type="Rhea" id="RHEA:12032"/>
        <dbReference type="ChEBI" id="CHEBI:15377"/>
        <dbReference type="ChEBI" id="CHEBI:15378"/>
        <dbReference type="ChEBI" id="CHEBI:28868"/>
        <dbReference type="ChEBI" id="CHEBI:136853"/>
        <dbReference type="ChEBI" id="CHEBI:140675"/>
        <dbReference type="EC" id="3.1.1.77"/>
    </reaction>
</comment>
<comment type="function">
    <text evidence="1">Has lipid A 3-O-deacylase activity. Hydrolyzes the ester bond at the 3 position of lipid A, a bioactive component of lipopolysaccharide (LPS), thereby releasing the primary fatty acyl moiety.</text>
</comment>
<dbReference type="EMBL" id="PNYC01000007">
    <property type="protein sequence ID" value="PMS36430.1"/>
    <property type="molecule type" value="Genomic_DNA"/>
</dbReference>
<evidence type="ECO:0000256" key="1">
    <source>
        <dbReference type="PIRNR" id="PIRNR029681"/>
    </source>
</evidence>
<evidence type="ECO:0000313" key="5">
    <source>
        <dbReference type="Proteomes" id="UP000235777"/>
    </source>
</evidence>
<evidence type="ECO:0000256" key="2">
    <source>
        <dbReference type="PIRSR" id="PIRSR029681-2"/>
    </source>
</evidence>
<keyword evidence="1 4" id="KW-0378">Hydrolase</keyword>
<organism evidence="4 5">
    <name type="scientific">Trinickia symbiotica</name>
    <dbReference type="NCBI Taxonomy" id="863227"/>
    <lineage>
        <taxon>Bacteria</taxon>
        <taxon>Pseudomonadati</taxon>
        <taxon>Pseudomonadota</taxon>
        <taxon>Betaproteobacteria</taxon>
        <taxon>Burkholderiales</taxon>
        <taxon>Burkholderiaceae</taxon>
        <taxon>Trinickia</taxon>
    </lineage>
</organism>
<dbReference type="EC" id="3.1.1.77" evidence="1"/>
<comment type="similarity">
    <text evidence="1">Belongs to the PagL family.</text>
</comment>
<dbReference type="InterPro" id="IPR011250">
    <property type="entry name" value="OMP/PagP_B-barrel"/>
</dbReference>
<feature type="chain" id="PRO_5014666551" description="Lipid A deacylase" evidence="3">
    <location>
        <begin position="32"/>
        <end position="188"/>
    </location>
</feature>
<keyword evidence="1" id="KW-0472">Membrane</keyword>
<sequence length="188" mass="20492">MLDNKNRYSRPHALLAGAAAVLFLCSAAARADSFGVQVAGGLGEHKVDKVDLGLVWDPGINWSYIGGWHFALIGEAHVAYWHSGEGTSRNDVYELGVNPLVRFIKDSGAIRPYIEAGAGVRGLTHPTVNDDYRLGTAFQFTEIVGVGAQFGSHQQYQAGLRFQHISNAGIKEPNPGINFSQLYLQYNF</sequence>
<gene>
    <name evidence="4" type="ORF">C0Z20_13260</name>
</gene>
<feature type="signal peptide" evidence="3">
    <location>
        <begin position="1"/>
        <end position="31"/>
    </location>
</feature>
<dbReference type="STRING" id="863227.GCA_000373005_05019"/>
<dbReference type="GO" id="GO:0050528">
    <property type="term" value="F:acyloxyacyl hydrolase activity"/>
    <property type="evidence" value="ECO:0007669"/>
    <property type="project" value="UniProtKB-EC"/>
</dbReference>
<dbReference type="Proteomes" id="UP000235777">
    <property type="component" value="Unassembled WGS sequence"/>
</dbReference>
<feature type="site" description="Critical for activity" evidence="2">
    <location>
        <position position="167"/>
    </location>
</feature>
<dbReference type="AlphaFoldDB" id="A0A2N7X4A3"/>
<proteinExistence type="inferred from homology"/>
<dbReference type="OrthoDB" id="5297282at2"/>
<dbReference type="PIRSF" id="PIRSF029681">
    <property type="entry name" value="PagL"/>
    <property type="match status" value="1"/>
</dbReference>